<dbReference type="Gene3D" id="1.10.8.270">
    <property type="entry name" value="putative rabgap domain of human tbc1 domain family member 14 like domains"/>
    <property type="match status" value="1"/>
</dbReference>
<keyword evidence="1" id="KW-0343">GTPase activation</keyword>
<gene>
    <name evidence="4" type="ORF">IEQ34_010267</name>
</gene>
<dbReference type="Proteomes" id="UP000775213">
    <property type="component" value="Unassembled WGS sequence"/>
</dbReference>
<proteinExistence type="predicted"/>
<reference evidence="4 5" key="1">
    <citation type="journal article" date="2021" name="Hortic Res">
        <title>Chromosome-scale assembly of the Dendrobium chrysotoxum genome enhances the understanding of orchid evolution.</title>
        <authorList>
            <person name="Zhang Y."/>
            <person name="Zhang G.Q."/>
            <person name="Zhang D."/>
            <person name="Liu X.D."/>
            <person name="Xu X.Y."/>
            <person name="Sun W.H."/>
            <person name="Yu X."/>
            <person name="Zhu X."/>
            <person name="Wang Z.W."/>
            <person name="Zhao X."/>
            <person name="Zhong W.Y."/>
            <person name="Chen H."/>
            <person name="Yin W.L."/>
            <person name="Huang T."/>
            <person name="Niu S.C."/>
            <person name="Liu Z.J."/>
        </authorList>
    </citation>
    <scope>NUCLEOTIDE SEQUENCE [LARGE SCALE GENOMIC DNA]</scope>
    <source>
        <strain evidence="4">Lindl</strain>
    </source>
</reference>
<keyword evidence="5" id="KW-1185">Reference proteome</keyword>
<evidence type="ECO:0000256" key="1">
    <source>
        <dbReference type="ARBA" id="ARBA00022468"/>
    </source>
</evidence>
<sequence length="805" mass="89667">MTGARMEIPLPDSFSIGRSSGGWSRFSSLRGVRWRFYLGILPSSPSVSIDDLRRVTADARRSYASLRRRLLIDPHIPKDGNKSPDLSMDNPLSQNPESTWGRFFRNAELEKMVEQDLSRLYPEDDHYFQTLACQAMLRRILLVWCLRHPGCGYRQGMHELLAPLVYVLYVDLNYLSQVRGLYEDHFNEEFDGADCEVSSDTLKKAKSWDVGTNADDFNQIKVPNITSFDDLDRDIRDVLLLSDSYGAEGELGIVLSEKFMEHDAYCMFDGLMSGAHGVVAMTEFFCSRPSMGSSTGLPPIIEASSALYHLLSIVDSSLHAHLIELGVEPQYFALRWLRVLFGREFSLSDLLVIWDELFSALNCSCIENDEYRFRILCSPRGAFISAMAVAMLLHVRSSLLAAENATSCLTRLLNFPRNISVEKLIKKARSCQVLALETNMSVSSKTALTKISSLAVRTGSPTSKSPIQIMPDSYWEEKWKVLQKTPQNSDSVNAGQIKGLLGETLESSRTESYTSPAKTVNMEKDAHSFAKRCLFDDLSQIAESLDDVVQRIPFCQESPPLDEDVKKCLSEEPGYESSVRTSECMGEESLSTGNSSVFSMNTNPNSEANDPEIESEKSSVASVFFSRENEDGNNLAKEECSNASYKHIPKESEANADVAKSGPSVNVEVKGVSEKVRKTAAGKFQWFWRIGKVSLNEKSMDKGAIAETLRSSNIGKEIVCQEHPTISASDYSNCVDSARAEVGDMKTLGTLKILAQSMLENIQVIETVFQQEKVQTGKIFDGNEQAAAIQALKELRKISIILSEI</sequence>
<dbReference type="PANTHER" id="PTHR22957">
    <property type="entry name" value="TBC1 DOMAIN FAMILY MEMBER GTPASE-ACTIVATING PROTEIN"/>
    <property type="match status" value="1"/>
</dbReference>
<dbReference type="InterPro" id="IPR000195">
    <property type="entry name" value="Rab-GAP-TBC_dom"/>
</dbReference>
<evidence type="ECO:0000313" key="4">
    <source>
        <dbReference type="EMBL" id="KAH0462692.1"/>
    </source>
</evidence>
<dbReference type="PANTHER" id="PTHR22957:SF337">
    <property type="entry name" value="TBC1 DOMAIN FAMILY MEMBER 5"/>
    <property type="match status" value="1"/>
</dbReference>
<dbReference type="SMART" id="SM00164">
    <property type="entry name" value="TBC"/>
    <property type="match status" value="1"/>
</dbReference>
<dbReference type="GO" id="GO:0005096">
    <property type="term" value="F:GTPase activator activity"/>
    <property type="evidence" value="ECO:0007669"/>
    <property type="project" value="UniProtKB-KW"/>
</dbReference>
<dbReference type="Gene3D" id="1.10.472.80">
    <property type="entry name" value="Ypt/Rab-GAP domain of gyp1p, domain 3"/>
    <property type="match status" value="1"/>
</dbReference>
<dbReference type="Pfam" id="PF00566">
    <property type="entry name" value="RabGAP-TBC"/>
    <property type="match status" value="2"/>
</dbReference>
<feature type="region of interest" description="Disordered" evidence="2">
    <location>
        <begin position="75"/>
        <end position="94"/>
    </location>
</feature>
<dbReference type="InterPro" id="IPR035969">
    <property type="entry name" value="Rab-GAP_TBC_sf"/>
</dbReference>
<dbReference type="EMBL" id="JAGFBR010000009">
    <property type="protein sequence ID" value="KAH0462692.1"/>
    <property type="molecule type" value="Genomic_DNA"/>
</dbReference>
<feature type="compositionally biased region" description="Polar residues" evidence="2">
    <location>
        <begin position="589"/>
        <end position="599"/>
    </location>
</feature>
<feature type="region of interest" description="Disordered" evidence="2">
    <location>
        <begin position="579"/>
        <end position="599"/>
    </location>
</feature>
<protein>
    <recommendedName>
        <fullName evidence="3">Rab-GAP TBC domain-containing protein</fullName>
    </recommendedName>
</protein>
<comment type="caution">
    <text evidence="4">The sequence shown here is derived from an EMBL/GenBank/DDBJ whole genome shotgun (WGS) entry which is preliminary data.</text>
</comment>
<evidence type="ECO:0000256" key="2">
    <source>
        <dbReference type="SAM" id="MobiDB-lite"/>
    </source>
</evidence>
<organism evidence="4 5">
    <name type="scientific">Dendrobium chrysotoxum</name>
    <name type="common">Orchid</name>
    <dbReference type="NCBI Taxonomy" id="161865"/>
    <lineage>
        <taxon>Eukaryota</taxon>
        <taxon>Viridiplantae</taxon>
        <taxon>Streptophyta</taxon>
        <taxon>Embryophyta</taxon>
        <taxon>Tracheophyta</taxon>
        <taxon>Spermatophyta</taxon>
        <taxon>Magnoliopsida</taxon>
        <taxon>Liliopsida</taxon>
        <taxon>Asparagales</taxon>
        <taxon>Orchidaceae</taxon>
        <taxon>Epidendroideae</taxon>
        <taxon>Malaxideae</taxon>
        <taxon>Dendrobiinae</taxon>
        <taxon>Dendrobium</taxon>
    </lineage>
</organism>
<accession>A0AAV7H4A4</accession>
<feature type="domain" description="Rab-GAP TBC" evidence="3">
    <location>
        <begin position="24"/>
        <end position="361"/>
    </location>
</feature>
<dbReference type="AlphaFoldDB" id="A0AAV7H4A4"/>
<evidence type="ECO:0000313" key="5">
    <source>
        <dbReference type="Proteomes" id="UP000775213"/>
    </source>
</evidence>
<name>A0AAV7H4A4_DENCH</name>
<dbReference type="PROSITE" id="PS50086">
    <property type="entry name" value="TBC_RABGAP"/>
    <property type="match status" value="1"/>
</dbReference>
<evidence type="ECO:0000259" key="3">
    <source>
        <dbReference type="PROSITE" id="PS50086"/>
    </source>
</evidence>
<dbReference type="SUPFAM" id="SSF47923">
    <property type="entry name" value="Ypt/Rab-GAP domain of gyp1p"/>
    <property type="match status" value="2"/>
</dbReference>